<dbReference type="InterPro" id="IPR025736">
    <property type="entry name" value="PucR_C-HTH_dom"/>
</dbReference>
<dbReference type="Pfam" id="PF13556">
    <property type="entry name" value="HTH_30"/>
    <property type="match status" value="1"/>
</dbReference>
<proteinExistence type="inferred from homology"/>
<comment type="similarity">
    <text evidence="1">Belongs to the CdaR family.</text>
</comment>
<organism evidence="4 5">
    <name type="scientific">Candidatus Scatomonas pullistercoris</name>
    <dbReference type="NCBI Taxonomy" id="2840920"/>
    <lineage>
        <taxon>Bacteria</taxon>
        <taxon>Bacillati</taxon>
        <taxon>Bacillota</taxon>
        <taxon>Clostridia</taxon>
        <taxon>Lachnospirales</taxon>
        <taxon>Lachnospiraceae</taxon>
        <taxon>Lachnospiraceae incertae sedis</taxon>
        <taxon>Candidatus Scatomonas</taxon>
    </lineage>
</organism>
<accession>A0A9D1P4A0</accession>
<dbReference type="EMBL" id="DVOO01000031">
    <property type="protein sequence ID" value="HIV26249.1"/>
    <property type="molecule type" value="Genomic_DNA"/>
</dbReference>
<reference evidence="4" key="1">
    <citation type="submission" date="2020-10" db="EMBL/GenBank/DDBJ databases">
        <authorList>
            <person name="Gilroy R."/>
        </authorList>
    </citation>
    <scope>NUCLEOTIDE SEQUENCE</scope>
    <source>
        <strain evidence="4">CHK188-20938</strain>
    </source>
</reference>
<dbReference type="Gene3D" id="1.10.10.2840">
    <property type="entry name" value="PucR C-terminal helix-turn-helix domain"/>
    <property type="match status" value="1"/>
</dbReference>
<evidence type="ECO:0000313" key="4">
    <source>
        <dbReference type="EMBL" id="HIV26249.1"/>
    </source>
</evidence>
<dbReference type="InterPro" id="IPR009057">
    <property type="entry name" value="Homeodomain-like_sf"/>
</dbReference>
<dbReference type="Pfam" id="PF17853">
    <property type="entry name" value="GGDEF_2"/>
    <property type="match status" value="1"/>
</dbReference>
<feature type="domain" description="PucR C-terminal helix-turn-helix" evidence="2">
    <location>
        <begin position="240"/>
        <end position="292"/>
    </location>
</feature>
<dbReference type="InterPro" id="IPR051448">
    <property type="entry name" value="CdaR-like_regulators"/>
</dbReference>
<dbReference type="AlphaFoldDB" id="A0A9D1P4A0"/>
<evidence type="ECO:0000259" key="2">
    <source>
        <dbReference type="Pfam" id="PF13556"/>
    </source>
</evidence>
<evidence type="ECO:0000256" key="1">
    <source>
        <dbReference type="ARBA" id="ARBA00006754"/>
    </source>
</evidence>
<evidence type="ECO:0000313" key="5">
    <source>
        <dbReference type="Proteomes" id="UP000824169"/>
    </source>
</evidence>
<evidence type="ECO:0000259" key="3">
    <source>
        <dbReference type="Pfam" id="PF17853"/>
    </source>
</evidence>
<dbReference type="InterPro" id="IPR041522">
    <property type="entry name" value="CdaR_GGDEF"/>
</dbReference>
<reference evidence="4" key="2">
    <citation type="journal article" date="2021" name="PeerJ">
        <title>Extensive microbial diversity within the chicken gut microbiome revealed by metagenomics and culture.</title>
        <authorList>
            <person name="Gilroy R."/>
            <person name="Ravi A."/>
            <person name="Getino M."/>
            <person name="Pursley I."/>
            <person name="Horton D.L."/>
            <person name="Alikhan N.F."/>
            <person name="Baker D."/>
            <person name="Gharbi K."/>
            <person name="Hall N."/>
            <person name="Watson M."/>
            <person name="Adriaenssens E.M."/>
            <person name="Foster-Nyarko E."/>
            <person name="Jarju S."/>
            <person name="Secka A."/>
            <person name="Antonio M."/>
            <person name="Oren A."/>
            <person name="Chaudhuri R.R."/>
            <person name="La Ragione R."/>
            <person name="Hildebrand F."/>
            <person name="Pallen M.J."/>
        </authorList>
    </citation>
    <scope>NUCLEOTIDE SEQUENCE</scope>
    <source>
        <strain evidence="4">CHK188-20938</strain>
    </source>
</reference>
<dbReference type="PANTHER" id="PTHR33744:SF15">
    <property type="entry name" value="CARBOHYDRATE DIACID REGULATOR"/>
    <property type="match status" value="1"/>
</dbReference>
<protein>
    <submittedName>
        <fullName evidence="4">Helix-turn-helix domain-containing protein</fullName>
    </submittedName>
</protein>
<feature type="domain" description="CdaR GGDEF-like" evidence="3">
    <location>
        <begin position="62"/>
        <end position="187"/>
    </location>
</feature>
<comment type="caution">
    <text evidence="4">The sequence shown here is derived from an EMBL/GenBank/DDBJ whole genome shotgun (WGS) entry which is preliminary data.</text>
</comment>
<dbReference type="SUPFAM" id="SSF46689">
    <property type="entry name" value="Homeodomain-like"/>
    <property type="match status" value="1"/>
</dbReference>
<dbReference type="Proteomes" id="UP000824169">
    <property type="component" value="Unassembled WGS sequence"/>
</dbReference>
<dbReference type="InterPro" id="IPR042070">
    <property type="entry name" value="PucR_C-HTH_sf"/>
</dbReference>
<name>A0A9D1P4A0_9FIRM</name>
<gene>
    <name evidence="4" type="ORF">IAB71_10810</name>
</gene>
<sequence>MAEEEVIQKALADLRQATGLDLALKSSPAGEAASVADGLRRLALAYREKYNKIHFLQSLLTGRVPSYHVQDRARRLHIDPEEARVLYLMETGSSLDELLLEVLKGLFPARSDTYLIPVSANLEAVLCPLRTKSGVSPEESCFSLARTIVDTMNTEAFTRVRVSYSRSFHSLLDLSSAFQEASLALKVGGLFFSEQTVFPYNRLGIGRLIYRLPGDLCENFLREIFGDEIPEALDAETAVTAAQFFQNNLNIAETARQLHVHRNTLIYRLEQIQHRTGLDLRNFEDAATFKIASMVINYLATERNSAHE</sequence>
<dbReference type="PANTHER" id="PTHR33744">
    <property type="entry name" value="CARBOHYDRATE DIACID REGULATOR"/>
    <property type="match status" value="1"/>
</dbReference>